<evidence type="ECO:0000313" key="2">
    <source>
        <dbReference type="EMBL" id="KAF7496562.1"/>
    </source>
</evidence>
<dbReference type="OMA" id="MLSECEL"/>
<accession>A0A834RGS6</accession>
<keyword evidence="1" id="KW-1133">Transmembrane helix</keyword>
<sequence>MLSECELRSYAKGLAYCAIGFSVPYLILSIKIKKTNRSLFRKLLIVPTIIGFHGLTYIPKDLARCREKNKVNH</sequence>
<feature type="transmembrane region" description="Helical" evidence="1">
    <location>
        <begin position="13"/>
        <end position="32"/>
    </location>
</feature>
<keyword evidence="4" id="KW-1185">Reference proteome</keyword>
<keyword evidence="1" id="KW-0472">Membrane</keyword>
<evidence type="ECO:0000256" key="1">
    <source>
        <dbReference type="SAM" id="Phobius"/>
    </source>
</evidence>
<reference evidence="4" key="1">
    <citation type="journal article" date="2020" name="PLoS Negl. Trop. Dis.">
        <title>High-quality nuclear genome for Sarcoptes scabiei-A critical resource for a neglected parasite.</title>
        <authorList>
            <person name="Korhonen P.K."/>
            <person name="Gasser R.B."/>
            <person name="Ma G."/>
            <person name="Wang T."/>
            <person name="Stroehlein A.J."/>
            <person name="Young N.D."/>
            <person name="Ang C.S."/>
            <person name="Fernando D.D."/>
            <person name="Lu H.C."/>
            <person name="Taylor S."/>
            <person name="Reynolds S.L."/>
            <person name="Mofiz E."/>
            <person name="Najaraj S.H."/>
            <person name="Gowda H."/>
            <person name="Madugundu A."/>
            <person name="Renuse S."/>
            <person name="Holt D."/>
            <person name="Pandey A."/>
            <person name="Papenfuss A.T."/>
            <person name="Fischer K."/>
        </authorList>
    </citation>
    <scope>NUCLEOTIDE SEQUENCE [LARGE SCALE GENOMIC DNA]</scope>
</reference>
<dbReference type="AlphaFoldDB" id="A0A834RGS6"/>
<dbReference type="EnsemblMetazoa" id="SSS_3595s_mrna">
    <property type="protein sequence ID" value="KAF7496562.1"/>
    <property type="gene ID" value="SSS_3595"/>
</dbReference>
<dbReference type="EMBL" id="WVUK01000005">
    <property type="protein sequence ID" value="KAF7496562.1"/>
    <property type="molecule type" value="Genomic_DNA"/>
</dbReference>
<reference evidence="3" key="3">
    <citation type="submission" date="2022-06" db="UniProtKB">
        <authorList>
            <consortium name="EnsemblMetazoa"/>
        </authorList>
    </citation>
    <scope>IDENTIFICATION</scope>
</reference>
<dbReference type="OrthoDB" id="6507888at2759"/>
<name>A0A834RGS6_SARSC</name>
<organism evidence="2">
    <name type="scientific">Sarcoptes scabiei</name>
    <name type="common">Itch mite</name>
    <name type="synonym">Acarus scabiei</name>
    <dbReference type="NCBI Taxonomy" id="52283"/>
    <lineage>
        <taxon>Eukaryota</taxon>
        <taxon>Metazoa</taxon>
        <taxon>Ecdysozoa</taxon>
        <taxon>Arthropoda</taxon>
        <taxon>Chelicerata</taxon>
        <taxon>Arachnida</taxon>
        <taxon>Acari</taxon>
        <taxon>Acariformes</taxon>
        <taxon>Sarcoptiformes</taxon>
        <taxon>Astigmata</taxon>
        <taxon>Psoroptidia</taxon>
        <taxon>Sarcoptoidea</taxon>
        <taxon>Sarcoptidae</taxon>
        <taxon>Sarcoptinae</taxon>
        <taxon>Sarcoptes</taxon>
    </lineage>
</organism>
<dbReference type="Proteomes" id="UP000070412">
    <property type="component" value="Unassembled WGS sequence"/>
</dbReference>
<evidence type="ECO:0000313" key="4">
    <source>
        <dbReference type="Proteomes" id="UP000070412"/>
    </source>
</evidence>
<proteinExistence type="predicted"/>
<reference evidence="2" key="2">
    <citation type="submission" date="2020-01" db="EMBL/GenBank/DDBJ databases">
        <authorList>
            <person name="Korhonen P.K.K."/>
            <person name="Guangxu M.G."/>
            <person name="Wang T.W."/>
            <person name="Stroehlein A.J.S."/>
            <person name="Young N.D."/>
            <person name="Ang C.-S.A."/>
            <person name="Fernando D.W.F."/>
            <person name="Lu H.L."/>
            <person name="Taylor S.T."/>
            <person name="Ehtesham M.E.M."/>
            <person name="Najaraj S.H.N."/>
            <person name="Harsha G.H.G."/>
            <person name="Madugundu A.M."/>
            <person name="Renuse S.R."/>
            <person name="Holt D.H."/>
            <person name="Pandey A.P."/>
            <person name="Papenfuss A.P."/>
            <person name="Gasser R.B.G."/>
            <person name="Fischer K.F."/>
        </authorList>
    </citation>
    <scope>NUCLEOTIDE SEQUENCE</scope>
    <source>
        <strain evidence="2">SSS_KF_BRIS2020</strain>
    </source>
</reference>
<protein>
    <submittedName>
        <fullName evidence="2 3">Uncharacterized protein</fullName>
    </submittedName>
</protein>
<evidence type="ECO:0000313" key="3">
    <source>
        <dbReference type="EnsemblMetazoa" id="KAF7496562.1"/>
    </source>
</evidence>
<gene>
    <name evidence="2" type="ORF">SSS_3595</name>
</gene>
<keyword evidence="1" id="KW-0812">Transmembrane</keyword>